<proteinExistence type="predicted"/>
<accession>A0A0B1YVV1</accession>
<dbReference type="Proteomes" id="UP000030949">
    <property type="component" value="Unassembled WGS sequence"/>
</dbReference>
<reference evidence="3" key="1">
    <citation type="submission" date="2015-03" db="EMBL/GenBank/DDBJ databases">
        <title>Pseudomonas frederiksbergensis hydrocarbon degrader.</title>
        <authorList>
            <person name="Brown L.M."/>
            <person name="Ruiz O.N."/>
            <person name="Mueller S."/>
            <person name="Gunasekera T.S."/>
        </authorList>
    </citation>
    <scope>NUCLEOTIDE SEQUENCE [LARGE SCALE GENOMIC DNA]</scope>
    <source>
        <strain evidence="3">SI8</strain>
    </source>
</reference>
<name>A0A0B1YVV1_9PSED</name>
<organism evidence="2 3">
    <name type="scientific">Pseudomonas frederiksbergensis</name>
    <dbReference type="NCBI Taxonomy" id="104087"/>
    <lineage>
        <taxon>Bacteria</taxon>
        <taxon>Pseudomonadati</taxon>
        <taxon>Pseudomonadota</taxon>
        <taxon>Gammaproteobacteria</taxon>
        <taxon>Pseudomonadales</taxon>
        <taxon>Pseudomonadaceae</taxon>
        <taxon>Pseudomonas</taxon>
    </lineage>
</organism>
<evidence type="ECO:0000313" key="2">
    <source>
        <dbReference type="EMBL" id="KHK62515.1"/>
    </source>
</evidence>
<evidence type="ECO:0000256" key="1">
    <source>
        <dbReference type="SAM" id="Coils"/>
    </source>
</evidence>
<gene>
    <name evidence="2" type="ORF">JZ00_22360</name>
</gene>
<feature type="coiled-coil region" evidence="1">
    <location>
        <begin position="26"/>
        <end position="67"/>
    </location>
</feature>
<dbReference type="AlphaFoldDB" id="A0A0B1YVV1"/>
<comment type="caution">
    <text evidence="2">The sequence shown here is derived from an EMBL/GenBank/DDBJ whole genome shotgun (WGS) entry which is preliminary data.</text>
</comment>
<sequence length="126" mass="13928">MDIITTISTSITLAKRLREISKNIDDAEFKNLLADLSSELADLKLEAAALKERIAALQEENALLKQTSPPADEKPVGRKWGCYQFEGDSVLYCPACWDSKRKKSSTTRVSTRFRHCPVCNAPIGAG</sequence>
<keyword evidence="1" id="KW-0175">Coiled coil</keyword>
<dbReference type="EMBL" id="JQGJ01000017">
    <property type="protein sequence ID" value="KHK62515.1"/>
    <property type="molecule type" value="Genomic_DNA"/>
</dbReference>
<evidence type="ECO:0000313" key="3">
    <source>
        <dbReference type="Proteomes" id="UP000030949"/>
    </source>
</evidence>
<protein>
    <submittedName>
        <fullName evidence="2">Uncharacterized protein</fullName>
    </submittedName>
</protein>